<dbReference type="RefSeq" id="WP_090644326.1">
    <property type="nucleotide sequence ID" value="NZ_CBCRYE010000001.1"/>
</dbReference>
<dbReference type="CDD" id="cd00056">
    <property type="entry name" value="ENDO3c"/>
    <property type="match status" value="1"/>
</dbReference>
<comment type="similarity">
    <text evidence="4">Belongs to the Nth/MutY family.</text>
</comment>
<dbReference type="GO" id="GO:0034039">
    <property type="term" value="F:8-oxo-7,8-dihydroguanine DNA N-glycosylase activity"/>
    <property type="evidence" value="ECO:0007669"/>
    <property type="project" value="TreeGrafter"/>
</dbReference>
<dbReference type="InterPro" id="IPR011257">
    <property type="entry name" value="DNA_glycosylase"/>
</dbReference>
<dbReference type="GO" id="GO:0035485">
    <property type="term" value="F:adenine/guanine mispair binding"/>
    <property type="evidence" value="ECO:0007669"/>
    <property type="project" value="TreeGrafter"/>
</dbReference>
<evidence type="ECO:0000256" key="14">
    <source>
        <dbReference type="ARBA" id="ARBA00023295"/>
    </source>
</evidence>
<evidence type="ECO:0000256" key="11">
    <source>
        <dbReference type="ARBA" id="ARBA00023004"/>
    </source>
</evidence>
<keyword evidence="8" id="KW-0479">Metal-binding</keyword>
<dbReference type="OrthoDB" id="9802365at2"/>
<dbReference type="Pfam" id="PF00730">
    <property type="entry name" value="HhH-GPD"/>
    <property type="match status" value="1"/>
</dbReference>
<evidence type="ECO:0000256" key="9">
    <source>
        <dbReference type="ARBA" id="ARBA00022763"/>
    </source>
</evidence>
<comment type="catalytic activity">
    <reaction evidence="1">
        <text>Hydrolyzes free adenine bases from 7,8-dihydro-8-oxoguanine:adenine mismatched double-stranded DNA, leaving an apurinic site.</text>
        <dbReference type="EC" id="3.2.2.31"/>
    </reaction>
</comment>
<dbReference type="SMART" id="SM00478">
    <property type="entry name" value="ENDO3c"/>
    <property type="match status" value="1"/>
</dbReference>
<organism evidence="16 17">
    <name type="scientific">Asticcacaulis taihuensis</name>
    <dbReference type="NCBI Taxonomy" id="260084"/>
    <lineage>
        <taxon>Bacteria</taxon>
        <taxon>Pseudomonadati</taxon>
        <taxon>Pseudomonadota</taxon>
        <taxon>Alphaproteobacteria</taxon>
        <taxon>Caulobacterales</taxon>
        <taxon>Caulobacteraceae</taxon>
        <taxon>Asticcacaulis</taxon>
    </lineage>
</organism>
<sequence length="359" mass="39953">MSGIILKDKALVASLRAGLLVWYDTHGRKLPWRQGERDPYRVWLSEVMLQQTTVPHAAPYYEKFLRLWPTLRDLAAAEDGRVMAEWAGLGYYARARKLLECARTVVRGHGGVFPADETELLKLPGFGPYTSAAVAAIAFGHAANVVDGNIERVMTRLYAIETPMPAAKPQVREAAAQWVNDDRAGDWPQALMDMATLICRPKSPVCGGCPLAEACVARARGEQERFPVKLAKAPKPRRYGVVFVIQSGDDVLVERRADKGLLGGMLGLPHTEWRSEPYRTEEITPPLSAPFEVIGSYEHVFTHFALTQEVWRAQVSDESVCDFLRRNNSFQLLPVSEKVLPTVFAKALKMKPVAPGLFD</sequence>
<dbReference type="EC" id="3.2.2.31" evidence="5"/>
<evidence type="ECO:0000256" key="6">
    <source>
        <dbReference type="ARBA" id="ARBA00022023"/>
    </source>
</evidence>
<keyword evidence="12" id="KW-0411">Iron-sulfur</keyword>
<dbReference type="Pfam" id="PF14815">
    <property type="entry name" value="NUDIX_4"/>
    <property type="match status" value="1"/>
</dbReference>
<evidence type="ECO:0000256" key="10">
    <source>
        <dbReference type="ARBA" id="ARBA00022801"/>
    </source>
</evidence>
<dbReference type="FunFam" id="1.10.340.30:FF:000002">
    <property type="entry name" value="Adenine DNA glycosylase"/>
    <property type="match status" value="1"/>
</dbReference>
<gene>
    <name evidence="16" type="ORF">SAMN02927928_0984</name>
</gene>
<dbReference type="InterPro" id="IPR044298">
    <property type="entry name" value="MIG/MutY"/>
</dbReference>
<dbReference type="GO" id="GO:0051539">
    <property type="term" value="F:4 iron, 4 sulfur cluster binding"/>
    <property type="evidence" value="ECO:0007669"/>
    <property type="project" value="UniProtKB-KW"/>
</dbReference>
<keyword evidence="17" id="KW-1185">Reference proteome</keyword>
<evidence type="ECO:0000256" key="3">
    <source>
        <dbReference type="ARBA" id="ARBA00002933"/>
    </source>
</evidence>
<keyword evidence="10" id="KW-0378">Hydrolase</keyword>
<dbReference type="InterPro" id="IPR029119">
    <property type="entry name" value="MutY_C"/>
</dbReference>
<dbReference type="Gene3D" id="3.90.79.10">
    <property type="entry name" value="Nucleoside Triphosphate Pyrophosphohydrolase"/>
    <property type="match status" value="1"/>
</dbReference>
<dbReference type="SUPFAM" id="SSF48150">
    <property type="entry name" value="DNA-glycosylase"/>
    <property type="match status" value="1"/>
</dbReference>
<dbReference type="GO" id="GO:0032357">
    <property type="term" value="F:oxidized purine DNA binding"/>
    <property type="evidence" value="ECO:0007669"/>
    <property type="project" value="TreeGrafter"/>
</dbReference>
<dbReference type="GO" id="GO:0006284">
    <property type="term" value="P:base-excision repair"/>
    <property type="evidence" value="ECO:0007669"/>
    <property type="project" value="InterPro"/>
</dbReference>
<evidence type="ECO:0000256" key="12">
    <source>
        <dbReference type="ARBA" id="ARBA00023014"/>
    </source>
</evidence>
<name>A0A1G4Q7T9_9CAUL</name>
<dbReference type="GO" id="GO:0006298">
    <property type="term" value="P:mismatch repair"/>
    <property type="evidence" value="ECO:0007669"/>
    <property type="project" value="TreeGrafter"/>
</dbReference>
<dbReference type="PANTHER" id="PTHR42944:SF1">
    <property type="entry name" value="ADENINE DNA GLYCOSYLASE"/>
    <property type="match status" value="1"/>
</dbReference>
<evidence type="ECO:0000256" key="13">
    <source>
        <dbReference type="ARBA" id="ARBA00023204"/>
    </source>
</evidence>
<evidence type="ECO:0000313" key="16">
    <source>
        <dbReference type="EMBL" id="SCW40547.1"/>
    </source>
</evidence>
<dbReference type="EMBL" id="FMTS01000001">
    <property type="protein sequence ID" value="SCW40547.1"/>
    <property type="molecule type" value="Genomic_DNA"/>
</dbReference>
<keyword evidence="7" id="KW-0004">4Fe-4S</keyword>
<dbReference type="SUPFAM" id="SSF55811">
    <property type="entry name" value="Nudix"/>
    <property type="match status" value="1"/>
</dbReference>
<proteinExistence type="inferred from homology"/>
<dbReference type="Proteomes" id="UP000199150">
    <property type="component" value="Unassembled WGS sequence"/>
</dbReference>
<evidence type="ECO:0000256" key="8">
    <source>
        <dbReference type="ARBA" id="ARBA00022723"/>
    </source>
</evidence>
<dbReference type="InterPro" id="IPR023170">
    <property type="entry name" value="HhH_base_excis_C"/>
</dbReference>
<keyword evidence="11" id="KW-0408">Iron</keyword>
<feature type="domain" description="HhH-GPD" evidence="15">
    <location>
        <begin position="48"/>
        <end position="197"/>
    </location>
</feature>
<dbReference type="AlphaFoldDB" id="A0A1G4Q7T9"/>
<dbReference type="GO" id="GO:0046872">
    <property type="term" value="F:metal ion binding"/>
    <property type="evidence" value="ECO:0007669"/>
    <property type="project" value="UniProtKB-KW"/>
</dbReference>
<reference evidence="17" key="1">
    <citation type="submission" date="2016-10" db="EMBL/GenBank/DDBJ databases">
        <authorList>
            <person name="Varghese N."/>
            <person name="Submissions S."/>
        </authorList>
    </citation>
    <scope>NUCLEOTIDE SEQUENCE [LARGE SCALE GENOMIC DNA]</scope>
    <source>
        <strain evidence="17">CGMCC 1.3431</strain>
    </source>
</reference>
<evidence type="ECO:0000256" key="1">
    <source>
        <dbReference type="ARBA" id="ARBA00000843"/>
    </source>
</evidence>
<comment type="cofactor">
    <cofactor evidence="2">
        <name>[4Fe-4S] cluster</name>
        <dbReference type="ChEBI" id="CHEBI:49883"/>
    </cofactor>
</comment>
<evidence type="ECO:0000256" key="7">
    <source>
        <dbReference type="ARBA" id="ARBA00022485"/>
    </source>
</evidence>
<accession>A0A1G4Q7T9</accession>
<dbReference type="Gene3D" id="1.10.1670.10">
    <property type="entry name" value="Helix-hairpin-Helix base-excision DNA repair enzymes (C-terminal)"/>
    <property type="match status" value="1"/>
</dbReference>
<evidence type="ECO:0000256" key="2">
    <source>
        <dbReference type="ARBA" id="ARBA00001966"/>
    </source>
</evidence>
<dbReference type="STRING" id="260084.SAMN02927928_0984"/>
<keyword evidence="14" id="KW-0326">Glycosidase</keyword>
<dbReference type="Gene3D" id="1.10.340.30">
    <property type="entry name" value="Hypothetical protein, domain 2"/>
    <property type="match status" value="1"/>
</dbReference>
<dbReference type="InterPro" id="IPR015797">
    <property type="entry name" value="NUDIX_hydrolase-like_dom_sf"/>
</dbReference>
<evidence type="ECO:0000256" key="5">
    <source>
        <dbReference type="ARBA" id="ARBA00012045"/>
    </source>
</evidence>
<evidence type="ECO:0000259" key="15">
    <source>
        <dbReference type="SMART" id="SM00478"/>
    </source>
</evidence>
<protein>
    <recommendedName>
        <fullName evidence="6">Adenine DNA glycosylase</fullName>
        <ecNumber evidence="5">3.2.2.31</ecNumber>
    </recommendedName>
</protein>
<evidence type="ECO:0000256" key="4">
    <source>
        <dbReference type="ARBA" id="ARBA00008343"/>
    </source>
</evidence>
<dbReference type="InterPro" id="IPR003265">
    <property type="entry name" value="HhH-GPD_domain"/>
</dbReference>
<dbReference type="PANTHER" id="PTHR42944">
    <property type="entry name" value="ADENINE DNA GLYCOSYLASE"/>
    <property type="match status" value="1"/>
</dbReference>
<keyword evidence="13" id="KW-0234">DNA repair</keyword>
<comment type="function">
    <text evidence="3">Adenine glycosylase active on G-A mispairs. MutY also corrects error-prone DNA synthesis past GO lesions which are due to the oxidatively damaged form of guanine: 7,8-dihydro-8-oxoguanine (8-oxo-dGTP).</text>
</comment>
<evidence type="ECO:0000313" key="17">
    <source>
        <dbReference type="Proteomes" id="UP000199150"/>
    </source>
</evidence>
<keyword evidence="9" id="KW-0227">DNA damage</keyword>
<dbReference type="GO" id="GO:0000701">
    <property type="term" value="F:purine-specific mismatch base pair DNA N-glycosylase activity"/>
    <property type="evidence" value="ECO:0007669"/>
    <property type="project" value="UniProtKB-EC"/>
</dbReference>